<protein>
    <recommendedName>
        <fullName evidence="3">Phasin domain-containing protein</fullName>
    </recommendedName>
</protein>
<evidence type="ECO:0000313" key="2">
    <source>
        <dbReference type="EMBL" id="OIQ78758.1"/>
    </source>
</evidence>
<reference evidence="2" key="1">
    <citation type="submission" date="2016-10" db="EMBL/GenBank/DDBJ databases">
        <title>Sequence of Gallionella enrichment culture.</title>
        <authorList>
            <person name="Poehlein A."/>
            <person name="Muehling M."/>
            <person name="Daniel R."/>
        </authorList>
    </citation>
    <scope>NUCLEOTIDE SEQUENCE</scope>
</reference>
<gene>
    <name evidence="2" type="ORF">GALL_395400</name>
</gene>
<dbReference type="EMBL" id="MLJW01001342">
    <property type="protein sequence ID" value="OIQ78758.1"/>
    <property type="molecule type" value="Genomic_DNA"/>
</dbReference>
<feature type="region of interest" description="Disordered" evidence="1">
    <location>
        <begin position="162"/>
        <end position="271"/>
    </location>
</feature>
<evidence type="ECO:0008006" key="3">
    <source>
        <dbReference type="Google" id="ProtNLM"/>
    </source>
</evidence>
<dbReference type="AlphaFoldDB" id="A0A1J5Q519"/>
<name>A0A1J5Q519_9ZZZZ</name>
<proteinExistence type="predicted"/>
<feature type="compositionally biased region" description="Low complexity" evidence="1">
    <location>
        <begin position="256"/>
        <end position="265"/>
    </location>
</feature>
<sequence length="271" mass="29008">MSSEPETTSDDAQTDLLEQAEQLIQEKRRQRVKTVSANVADGLLPLAFTAERFSRDMAAGDTALLDVYDRMLKNSVNASNGKQDQMERMLHGQAVALNAIFVEMARRASLNLGQSLTTVDAYMRIALKAQAQSRATMQTLIEAKNPRTVSFVKAGQANIAAGPQQVNNGTPAAASRAHASSGEDQANELLRDDRHEKVTLDAGAQGESRRSHSPLEAVGAVHRAEDARGQGAVRRKQPAARSGHREAARADEAHQRAAAGAAPTAVDHGDS</sequence>
<evidence type="ECO:0000256" key="1">
    <source>
        <dbReference type="SAM" id="MobiDB-lite"/>
    </source>
</evidence>
<organism evidence="2">
    <name type="scientific">mine drainage metagenome</name>
    <dbReference type="NCBI Taxonomy" id="410659"/>
    <lineage>
        <taxon>unclassified sequences</taxon>
        <taxon>metagenomes</taxon>
        <taxon>ecological metagenomes</taxon>
    </lineage>
</organism>
<feature type="compositionally biased region" description="Basic and acidic residues" evidence="1">
    <location>
        <begin position="189"/>
        <end position="199"/>
    </location>
</feature>
<accession>A0A1J5Q519</accession>
<feature type="compositionally biased region" description="Basic and acidic residues" evidence="1">
    <location>
        <begin position="243"/>
        <end position="255"/>
    </location>
</feature>
<comment type="caution">
    <text evidence="2">The sequence shown here is derived from an EMBL/GenBank/DDBJ whole genome shotgun (WGS) entry which is preliminary data.</text>
</comment>